<evidence type="ECO:0000313" key="7">
    <source>
        <dbReference type="Proteomes" id="UP000004295"/>
    </source>
</evidence>
<proteinExistence type="predicted"/>
<keyword evidence="1" id="KW-1003">Cell membrane</keyword>
<dbReference type="AlphaFoldDB" id="C3J880"/>
<feature type="transmembrane region" description="Helical" evidence="5">
    <location>
        <begin position="114"/>
        <end position="138"/>
    </location>
</feature>
<comment type="caution">
    <text evidence="6">The sequence shown here is derived from an EMBL/GenBank/DDBJ whole genome shotgun (WGS) entry which is preliminary data.</text>
</comment>
<evidence type="ECO:0000256" key="2">
    <source>
        <dbReference type="ARBA" id="ARBA00022692"/>
    </source>
</evidence>
<keyword evidence="3 5" id="KW-1133">Transmembrane helix</keyword>
<dbReference type="STRING" id="553175.POREN0001_1324"/>
<keyword evidence="2 5" id="KW-0812">Transmembrane</keyword>
<accession>C3J880</accession>
<evidence type="ECO:0000256" key="1">
    <source>
        <dbReference type="ARBA" id="ARBA00022475"/>
    </source>
</evidence>
<keyword evidence="7" id="KW-1185">Reference proteome</keyword>
<dbReference type="EMBL" id="ACNN01000005">
    <property type="protein sequence ID" value="EEN83547.1"/>
    <property type="molecule type" value="Genomic_DNA"/>
</dbReference>
<dbReference type="Pfam" id="PF02659">
    <property type="entry name" value="Mntp"/>
    <property type="match status" value="1"/>
</dbReference>
<dbReference type="RefSeq" id="WP_004332014.1">
    <property type="nucleotide sequence ID" value="NZ_ACNN01000005.1"/>
</dbReference>
<dbReference type="eggNOG" id="COG1971">
    <property type="taxonomic scope" value="Bacteria"/>
</dbReference>
<sequence>MFHFLQALLVALAVAIDAATIAACEGISRGCKHSWGTLATIALLFGVLQGGVTAIGYCVGAETIDLVDEYDHWVVLILLVAVGGHMIYDAFARARYGQQIKGYKGSGSSLTLRYFSYLLMMGFATSIDALALGFSFSFMSIPIHLYALVIGIVTALASGFAFYVGCKIPFKWISWAELFGGWVLIGIGVKVLIEHLHLGY</sequence>
<dbReference type="PANTHER" id="PTHR35529:SF1">
    <property type="entry name" value="MANGANESE EFFLUX PUMP MNTP-RELATED"/>
    <property type="match status" value="1"/>
</dbReference>
<dbReference type="InterPro" id="IPR003810">
    <property type="entry name" value="Mntp/YtaF"/>
</dbReference>
<dbReference type="PANTHER" id="PTHR35529">
    <property type="entry name" value="MANGANESE EFFLUX PUMP MNTP-RELATED"/>
    <property type="match status" value="1"/>
</dbReference>
<reference evidence="6 7" key="1">
    <citation type="submission" date="2009-04" db="EMBL/GenBank/DDBJ databases">
        <authorList>
            <person name="Sebastian Y."/>
            <person name="Madupu R."/>
            <person name="Durkin A.S."/>
            <person name="Torralba M."/>
            <person name="Methe B."/>
            <person name="Sutton G.G."/>
            <person name="Strausberg R.L."/>
            <person name="Nelson K.E."/>
        </authorList>
    </citation>
    <scope>NUCLEOTIDE SEQUENCE [LARGE SCALE GENOMIC DNA]</scope>
    <source>
        <strain evidence="7">ATCC 35406 / BCRC 14492 / JCM 8526 / NCTC 13058 / HG 370</strain>
    </source>
</reference>
<protein>
    <recommendedName>
        <fullName evidence="8">Manganese efflux pump MntP</fullName>
    </recommendedName>
</protein>
<evidence type="ECO:0008006" key="8">
    <source>
        <dbReference type="Google" id="ProtNLM"/>
    </source>
</evidence>
<name>C3J880_POREA</name>
<evidence type="ECO:0000256" key="4">
    <source>
        <dbReference type="ARBA" id="ARBA00023136"/>
    </source>
</evidence>
<feature type="transmembrane region" description="Helical" evidence="5">
    <location>
        <begin position="145"/>
        <end position="166"/>
    </location>
</feature>
<keyword evidence="4 5" id="KW-0472">Membrane</keyword>
<gene>
    <name evidence="6" type="ORF">POREN0001_1324</name>
</gene>
<organism evidence="6 7">
    <name type="scientific">Porphyromonas endodontalis (strain ATCC 35406 / DSM 24491 / JCM 8526 / CCUG 16442 / BCRC 14492 / NCTC 13058 / HG 370)</name>
    <name type="common">Bacteroides endodontalis</name>
    <dbReference type="NCBI Taxonomy" id="553175"/>
    <lineage>
        <taxon>Bacteria</taxon>
        <taxon>Pseudomonadati</taxon>
        <taxon>Bacteroidota</taxon>
        <taxon>Bacteroidia</taxon>
        <taxon>Bacteroidales</taxon>
        <taxon>Porphyromonadaceae</taxon>
        <taxon>Porphyromonas</taxon>
    </lineage>
</organism>
<feature type="transmembrane region" description="Helical" evidence="5">
    <location>
        <begin position="39"/>
        <end position="61"/>
    </location>
</feature>
<evidence type="ECO:0000256" key="3">
    <source>
        <dbReference type="ARBA" id="ARBA00022989"/>
    </source>
</evidence>
<feature type="transmembrane region" description="Helical" evidence="5">
    <location>
        <begin position="73"/>
        <end position="94"/>
    </location>
</feature>
<evidence type="ECO:0000313" key="6">
    <source>
        <dbReference type="EMBL" id="EEN83547.1"/>
    </source>
</evidence>
<dbReference type="Proteomes" id="UP000004295">
    <property type="component" value="Unassembled WGS sequence"/>
</dbReference>
<evidence type="ECO:0000256" key="5">
    <source>
        <dbReference type="SAM" id="Phobius"/>
    </source>
</evidence>
<feature type="transmembrane region" description="Helical" evidence="5">
    <location>
        <begin position="172"/>
        <end position="193"/>
    </location>
</feature>
<dbReference type="GeneID" id="93365628"/>